<sequence>MNTSLRIPAWLEQSNQTGEAVATLLATTTTPSRTRLTQITDSQTVMDSLSRWRQRHEDTGYILQQNAALTRTNVARLRMRKAHTLFKWVKGHSGHPGNEAADKLAAEGAEKPTGDHLNLDVPAQYRVTGAKLRAMTQRLAYKAIRSRLDAKTTPRPRAVANMDRISCGIEAAFGVQLHDAAIWRSFRSRHVSRQAAQFYWMAVHDGYMLGTHWLRRNMSAELQNRASCAICGELETMTHIILECSAQGQETVWSLMEETWKLTGTEWKEPCWGSAFGAACAVFKTSDGKRKSANEQLWCILASEATHLIWKLRCERVIQNEGTQFSEAEVRNRFYCNMTRPQALVLLRQKAV</sequence>
<dbReference type="GO" id="GO:0004523">
    <property type="term" value="F:RNA-DNA hybrid ribonuclease activity"/>
    <property type="evidence" value="ECO:0007669"/>
    <property type="project" value="InterPro"/>
</dbReference>
<dbReference type="AlphaFoldDB" id="A0A5C3NUC2"/>
<dbReference type="PROSITE" id="PS50879">
    <property type="entry name" value="RNASE_H_1"/>
    <property type="match status" value="1"/>
</dbReference>
<organism evidence="2 3">
    <name type="scientific">Polyporus arcularius HHB13444</name>
    <dbReference type="NCBI Taxonomy" id="1314778"/>
    <lineage>
        <taxon>Eukaryota</taxon>
        <taxon>Fungi</taxon>
        <taxon>Dikarya</taxon>
        <taxon>Basidiomycota</taxon>
        <taxon>Agaricomycotina</taxon>
        <taxon>Agaricomycetes</taxon>
        <taxon>Polyporales</taxon>
        <taxon>Polyporaceae</taxon>
        <taxon>Polyporus</taxon>
    </lineage>
</organism>
<dbReference type="SUPFAM" id="SSF53098">
    <property type="entry name" value="Ribonuclease H-like"/>
    <property type="match status" value="1"/>
</dbReference>
<dbReference type="InterPro" id="IPR012337">
    <property type="entry name" value="RNaseH-like_sf"/>
</dbReference>
<dbReference type="InterPro" id="IPR036397">
    <property type="entry name" value="RNaseH_sf"/>
</dbReference>
<protein>
    <recommendedName>
        <fullName evidence="1">RNase H type-1 domain-containing protein</fullName>
    </recommendedName>
</protein>
<accession>A0A5C3NUC2</accession>
<dbReference type="Pfam" id="PF00075">
    <property type="entry name" value="RNase_H"/>
    <property type="match status" value="1"/>
</dbReference>
<dbReference type="Gene3D" id="3.30.420.10">
    <property type="entry name" value="Ribonuclease H-like superfamily/Ribonuclease H"/>
    <property type="match status" value="1"/>
</dbReference>
<evidence type="ECO:0000313" key="2">
    <source>
        <dbReference type="EMBL" id="TFK79978.1"/>
    </source>
</evidence>
<dbReference type="Proteomes" id="UP000308197">
    <property type="component" value="Unassembled WGS sequence"/>
</dbReference>
<evidence type="ECO:0000313" key="3">
    <source>
        <dbReference type="Proteomes" id="UP000308197"/>
    </source>
</evidence>
<dbReference type="EMBL" id="ML211877">
    <property type="protein sequence ID" value="TFK79978.1"/>
    <property type="molecule type" value="Genomic_DNA"/>
</dbReference>
<name>A0A5C3NUC2_9APHY</name>
<dbReference type="InterPro" id="IPR002156">
    <property type="entry name" value="RNaseH_domain"/>
</dbReference>
<dbReference type="STRING" id="1314778.A0A5C3NUC2"/>
<dbReference type="InParanoid" id="A0A5C3NUC2"/>
<dbReference type="GO" id="GO:0003676">
    <property type="term" value="F:nucleic acid binding"/>
    <property type="evidence" value="ECO:0007669"/>
    <property type="project" value="InterPro"/>
</dbReference>
<feature type="domain" description="RNase H type-1" evidence="1">
    <location>
        <begin position="1"/>
        <end position="110"/>
    </location>
</feature>
<proteinExistence type="predicted"/>
<evidence type="ECO:0000259" key="1">
    <source>
        <dbReference type="PROSITE" id="PS50879"/>
    </source>
</evidence>
<reference evidence="2 3" key="1">
    <citation type="journal article" date="2019" name="Nat. Ecol. Evol.">
        <title>Megaphylogeny resolves global patterns of mushroom evolution.</title>
        <authorList>
            <person name="Varga T."/>
            <person name="Krizsan K."/>
            <person name="Foldi C."/>
            <person name="Dima B."/>
            <person name="Sanchez-Garcia M."/>
            <person name="Sanchez-Ramirez S."/>
            <person name="Szollosi G.J."/>
            <person name="Szarkandi J.G."/>
            <person name="Papp V."/>
            <person name="Albert L."/>
            <person name="Andreopoulos W."/>
            <person name="Angelini C."/>
            <person name="Antonin V."/>
            <person name="Barry K.W."/>
            <person name="Bougher N.L."/>
            <person name="Buchanan P."/>
            <person name="Buyck B."/>
            <person name="Bense V."/>
            <person name="Catcheside P."/>
            <person name="Chovatia M."/>
            <person name="Cooper J."/>
            <person name="Damon W."/>
            <person name="Desjardin D."/>
            <person name="Finy P."/>
            <person name="Geml J."/>
            <person name="Haridas S."/>
            <person name="Hughes K."/>
            <person name="Justo A."/>
            <person name="Karasinski D."/>
            <person name="Kautmanova I."/>
            <person name="Kiss B."/>
            <person name="Kocsube S."/>
            <person name="Kotiranta H."/>
            <person name="LaButti K.M."/>
            <person name="Lechner B.E."/>
            <person name="Liimatainen K."/>
            <person name="Lipzen A."/>
            <person name="Lukacs Z."/>
            <person name="Mihaltcheva S."/>
            <person name="Morgado L.N."/>
            <person name="Niskanen T."/>
            <person name="Noordeloos M.E."/>
            <person name="Ohm R.A."/>
            <person name="Ortiz-Santana B."/>
            <person name="Ovrebo C."/>
            <person name="Racz N."/>
            <person name="Riley R."/>
            <person name="Savchenko A."/>
            <person name="Shiryaev A."/>
            <person name="Soop K."/>
            <person name="Spirin V."/>
            <person name="Szebenyi C."/>
            <person name="Tomsovsky M."/>
            <person name="Tulloss R.E."/>
            <person name="Uehling J."/>
            <person name="Grigoriev I.V."/>
            <person name="Vagvolgyi C."/>
            <person name="Papp T."/>
            <person name="Martin F.M."/>
            <person name="Miettinen O."/>
            <person name="Hibbett D.S."/>
            <person name="Nagy L.G."/>
        </authorList>
    </citation>
    <scope>NUCLEOTIDE SEQUENCE [LARGE SCALE GENOMIC DNA]</scope>
    <source>
        <strain evidence="2 3">HHB13444</strain>
    </source>
</reference>
<gene>
    <name evidence="2" type="ORF">K466DRAFT_638937</name>
</gene>
<keyword evidence="3" id="KW-1185">Reference proteome</keyword>